<protein>
    <submittedName>
        <fullName evidence="1">Uncharacterized protein</fullName>
    </submittedName>
</protein>
<accession>A0ABD6EUM1</accession>
<proteinExistence type="predicted"/>
<reference evidence="1 2" key="1">
    <citation type="submission" date="2024-08" db="EMBL/GenBank/DDBJ databases">
        <title>Gnathostoma spinigerum genome.</title>
        <authorList>
            <person name="Gonzalez-Bertolin B."/>
            <person name="Monzon S."/>
            <person name="Zaballos A."/>
            <person name="Jimenez P."/>
            <person name="Dekumyoy P."/>
            <person name="Varona S."/>
            <person name="Cuesta I."/>
            <person name="Sumanam S."/>
            <person name="Adisakwattana P."/>
            <person name="Gasser R.B."/>
            <person name="Hernandez-Gonzalez A."/>
            <person name="Young N.D."/>
            <person name="Perteguer M.J."/>
        </authorList>
    </citation>
    <scope>NUCLEOTIDE SEQUENCE [LARGE SCALE GENOMIC DNA]</scope>
    <source>
        <strain evidence="1">AL3</strain>
        <tissue evidence="1">Liver</tissue>
    </source>
</reference>
<comment type="caution">
    <text evidence="1">The sequence shown here is derived from an EMBL/GenBank/DDBJ whole genome shotgun (WGS) entry which is preliminary data.</text>
</comment>
<dbReference type="EMBL" id="JBGFUD010011460">
    <property type="protein sequence ID" value="MFH4983215.1"/>
    <property type="molecule type" value="Genomic_DNA"/>
</dbReference>
<dbReference type="Proteomes" id="UP001608902">
    <property type="component" value="Unassembled WGS sequence"/>
</dbReference>
<name>A0ABD6EUM1_9BILA</name>
<evidence type="ECO:0000313" key="1">
    <source>
        <dbReference type="EMBL" id="MFH4983215.1"/>
    </source>
</evidence>
<organism evidence="1 2">
    <name type="scientific">Gnathostoma spinigerum</name>
    <dbReference type="NCBI Taxonomy" id="75299"/>
    <lineage>
        <taxon>Eukaryota</taxon>
        <taxon>Metazoa</taxon>
        <taxon>Ecdysozoa</taxon>
        <taxon>Nematoda</taxon>
        <taxon>Chromadorea</taxon>
        <taxon>Rhabditida</taxon>
        <taxon>Spirurina</taxon>
        <taxon>Gnathostomatomorpha</taxon>
        <taxon>Gnathostomatoidea</taxon>
        <taxon>Gnathostomatidae</taxon>
        <taxon>Gnathostoma</taxon>
    </lineage>
</organism>
<sequence length="192" mass="22760">MFTRTTIIHKGYPHRYPDLRAYSSERKVKCYEHRAKYHYDRFILESTRKGNFICIFPRKNSLPLYRNLMQDVGAEKWDERLYDDLFGTFRELDAELVARTHEQLLNCQKYPNRLSLSSDVYMLLSSSFSEAELYSKRMTLPDVSYAERLPKVRSDVRKRTQSLIEREDTNIEVPLASVHDGSLFIQQGSYQL</sequence>
<dbReference type="AlphaFoldDB" id="A0ABD6EUM1"/>
<evidence type="ECO:0000313" key="2">
    <source>
        <dbReference type="Proteomes" id="UP001608902"/>
    </source>
</evidence>
<keyword evidence="2" id="KW-1185">Reference proteome</keyword>
<gene>
    <name evidence="1" type="ORF">AB6A40_009924</name>
</gene>